<evidence type="ECO:0000313" key="4">
    <source>
        <dbReference type="Proteomes" id="UP000625711"/>
    </source>
</evidence>
<evidence type="ECO:0000313" key="3">
    <source>
        <dbReference type="EMBL" id="KAF7264939.1"/>
    </source>
</evidence>
<name>A0A834HNC2_RHYFE</name>
<proteinExistence type="predicted"/>
<evidence type="ECO:0000313" key="2">
    <source>
        <dbReference type="EMBL" id="KAF7264938.1"/>
    </source>
</evidence>
<accession>A0A834HNC2</accession>
<dbReference type="AlphaFoldDB" id="A0A834HNC2"/>
<keyword evidence="4" id="KW-1185">Reference proteome</keyword>
<feature type="compositionally biased region" description="Polar residues" evidence="1">
    <location>
        <begin position="84"/>
        <end position="104"/>
    </location>
</feature>
<dbReference type="Proteomes" id="UP000625711">
    <property type="component" value="Unassembled WGS sequence"/>
</dbReference>
<organism evidence="3 4">
    <name type="scientific">Rhynchophorus ferrugineus</name>
    <name type="common">Red palm weevil</name>
    <name type="synonym">Curculio ferrugineus</name>
    <dbReference type="NCBI Taxonomy" id="354439"/>
    <lineage>
        <taxon>Eukaryota</taxon>
        <taxon>Metazoa</taxon>
        <taxon>Ecdysozoa</taxon>
        <taxon>Arthropoda</taxon>
        <taxon>Hexapoda</taxon>
        <taxon>Insecta</taxon>
        <taxon>Pterygota</taxon>
        <taxon>Neoptera</taxon>
        <taxon>Endopterygota</taxon>
        <taxon>Coleoptera</taxon>
        <taxon>Polyphaga</taxon>
        <taxon>Cucujiformia</taxon>
        <taxon>Curculionidae</taxon>
        <taxon>Dryophthorinae</taxon>
        <taxon>Rhynchophorus</taxon>
    </lineage>
</organism>
<dbReference type="EMBL" id="JAACXV010015497">
    <property type="protein sequence ID" value="KAF7264939.1"/>
    <property type="molecule type" value="Genomic_DNA"/>
</dbReference>
<protein>
    <submittedName>
        <fullName evidence="3">Uncharacterized protein</fullName>
    </submittedName>
</protein>
<gene>
    <name evidence="3" type="ORF">GWI33_021903</name>
    <name evidence="2" type="ORF">GWI33_021904</name>
</gene>
<feature type="region of interest" description="Disordered" evidence="1">
    <location>
        <begin position="54"/>
        <end position="104"/>
    </location>
</feature>
<sequence>MNGLKPGYSELKIILGIYKTFHLDSSGNKSQEIRRYICQRFPETFTRCCGLGVQRPKPQRHYSTLLKNGRSGNESTDSARDDTVQTNTSLSHKNSSDSFGGSLR</sequence>
<reference evidence="3" key="1">
    <citation type="submission" date="2020-08" db="EMBL/GenBank/DDBJ databases">
        <title>Genome sequencing and assembly of the red palm weevil Rhynchophorus ferrugineus.</title>
        <authorList>
            <person name="Dias G.B."/>
            <person name="Bergman C.M."/>
            <person name="Manee M."/>
        </authorList>
    </citation>
    <scope>NUCLEOTIDE SEQUENCE</scope>
    <source>
        <strain evidence="3">AA-2017</strain>
        <tissue evidence="3">Whole larva</tissue>
    </source>
</reference>
<dbReference type="EMBL" id="JAACXV010015498">
    <property type="protein sequence ID" value="KAF7264938.1"/>
    <property type="molecule type" value="Genomic_DNA"/>
</dbReference>
<feature type="compositionally biased region" description="Polar residues" evidence="1">
    <location>
        <begin position="61"/>
        <end position="76"/>
    </location>
</feature>
<comment type="caution">
    <text evidence="3">The sequence shown here is derived from an EMBL/GenBank/DDBJ whole genome shotgun (WGS) entry which is preliminary data.</text>
</comment>
<evidence type="ECO:0000256" key="1">
    <source>
        <dbReference type="SAM" id="MobiDB-lite"/>
    </source>
</evidence>